<evidence type="ECO:0000256" key="1">
    <source>
        <dbReference type="SAM" id="SignalP"/>
    </source>
</evidence>
<comment type="caution">
    <text evidence="2">The sequence shown here is derived from an EMBL/GenBank/DDBJ whole genome shotgun (WGS) entry which is preliminary data.</text>
</comment>
<protein>
    <submittedName>
        <fullName evidence="2">Uncharacterized protein</fullName>
    </submittedName>
</protein>
<feature type="signal peptide" evidence="1">
    <location>
        <begin position="1"/>
        <end position="28"/>
    </location>
</feature>
<dbReference type="OrthoDB" id="2019572at2759"/>
<dbReference type="EMBL" id="AFQF01006760">
    <property type="protein sequence ID" value="EGU72214.1"/>
    <property type="molecule type" value="Genomic_DNA"/>
</dbReference>
<sequence>ELDGVTPCIMFYKPFALVGLLLPSLGLADTFDACSTSEITTCNCPTTPVKRFQSRDFTFPEHLFPRTANSCSGDTPPCCVEKGPGPVQVSPSTSKTNLQCGSKFGDDQLDVTDGVAYTIEDCPASGPYSGKKCLHIAITTAAATTISDIHLQVDDDPITLNTKLGKWPFNSYCTLSPTECWVPVDAIIATFENPSVSSLCDTTVYVAVGISVSSKRCASGATCFNQGTAIGSGNWFMYFTLDLKCPEICLRKCCCPALPPPPPETKSCSIGTAFGYGDGFKNLNGDPVGPALGGNGCNRWGWYFTPSKATLTAGISGSLIVGAGQNDISKGTKAGTWSASLSGSQVNVQYNLYDDDTNGHFDLAEVHVYASCSAPTKCAPGDYTYVFPSGTLTGSSDTTYSTSIQVDGTCSSYYLILHAKVNEVFPKSATCPEEAT</sequence>
<evidence type="ECO:0000313" key="2">
    <source>
        <dbReference type="EMBL" id="EGU72214.1"/>
    </source>
</evidence>
<organism evidence="2">
    <name type="scientific">Fusarium oxysporum (strain Fo5176)</name>
    <name type="common">Fusarium vascular wilt</name>
    <dbReference type="NCBI Taxonomy" id="660025"/>
    <lineage>
        <taxon>Eukaryota</taxon>
        <taxon>Fungi</taxon>
        <taxon>Dikarya</taxon>
        <taxon>Ascomycota</taxon>
        <taxon>Pezizomycotina</taxon>
        <taxon>Sordariomycetes</taxon>
        <taxon>Hypocreomycetidae</taxon>
        <taxon>Hypocreales</taxon>
        <taxon>Nectriaceae</taxon>
        <taxon>Fusarium</taxon>
        <taxon>Fusarium oxysporum species complex</taxon>
    </lineage>
</organism>
<proteinExistence type="predicted"/>
<name>F9GF41_FUSOF</name>
<dbReference type="AlphaFoldDB" id="F9GF41"/>
<reference evidence="2" key="1">
    <citation type="journal article" date="2012" name="Mol. Plant Microbe Interact.">
        <title>A highly conserved effector in Fusarium oxysporum is required for full virulence on Arabidopsis.</title>
        <authorList>
            <person name="Thatcher L.F."/>
            <person name="Gardiner D.M."/>
            <person name="Kazan K."/>
            <person name="Manners J."/>
        </authorList>
    </citation>
    <scope>NUCLEOTIDE SEQUENCE [LARGE SCALE GENOMIC DNA]</scope>
    <source>
        <strain evidence="2">Fo5176</strain>
    </source>
</reference>
<accession>F9GF41</accession>
<feature type="non-terminal residue" evidence="2">
    <location>
        <position position="1"/>
    </location>
</feature>
<gene>
    <name evidence="2" type="ORF">FOXB_17275</name>
</gene>
<feature type="chain" id="PRO_5003390974" evidence="1">
    <location>
        <begin position="29"/>
        <end position="436"/>
    </location>
</feature>
<dbReference type="PaxDb" id="5507-FOXG_14443P0"/>
<keyword evidence="1" id="KW-0732">Signal</keyword>